<dbReference type="AlphaFoldDB" id="A0A4V5ZYN8"/>
<reference evidence="1 2" key="2">
    <citation type="journal article" date="2019" name="G3 (Bethesda)">
        <title>Hybrid Assembly of the Genome of the Entomopathogenic Nematode Steinernema carpocapsae Identifies the X-Chromosome.</title>
        <authorList>
            <person name="Serra L."/>
            <person name="Macchietto M."/>
            <person name="Macias-Munoz A."/>
            <person name="McGill C.J."/>
            <person name="Rodriguez I.M."/>
            <person name="Rodriguez B."/>
            <person name="Murad R."/>
            <person name="Mortazavi A."/>
        </authorList>
    </citation>
    <scope>NUCLEOTIDE SEQUENCE [LARGE SCALE GENOMIC DNA]</scope>
    <source>
        <strain evidence="1 2">ALL</strain>
    </source>
</reference>
<dbReference type="EMBL" id="AZBU02000009">
    <property type="protein sequence ID" value="TKR64445.1"/>
    <property type="molecule type" value="Genomic_DNA"/>
</dbReference>
<comment type="caution">
    <text evidence="1">The sequence shown here is derived from an EMBL/GenBank/DDBJ whole genome shotgun (WGS) entry which is preliminary data.</text>
</comment>
<evidence type="ECO:0000313" key="1">
    <source>
        <dbReference type="EMBL" id="TKR64445.1"/>
    </source>
</evidence>
<sequence length="199" mass="22381">MVPRRYTYNSVLLAMARLLKSSDEQKWCTCYVHVCYHTFTGLPRCRCNEPGLWEALIGVLPSGVCTRVAIEAVILGATGSNVTASTHAAEFYGVQKSSCLRVKAGLLLNSTNDKKNLFQNSEEEPAVCFVVLLPLRSSFFVHLLLLPCTYYNYEQTTIALYLYRVAHAQLSQPPSECFQKTHMHIKDTEKAQTPHFSVI</sequence>
<proteinExistence type="predicted"/>
<keyword evidence="2" id="KW-1185">Reference proteome</keyword>
<evidence type="ECO:0000313" key="2">
    <source>
        <dbReference type="Proteomes" id="UP000298663"/>
    </source>
</evidence>
<gene>
    <name evidence="1" type="ORF">L596_024972</name>
</gene>
<accession>A0A4V5ZYN8</accession>
<organism evidence="1 2">
    <name type="scientific">Steinernema carpocapsae</name>
    <name type="common">Entomopathogenic nematode</name>
    <dbReference type="NCBI Taxonomy" id="34508"/>
    <lineage>
        <taxon>Eukaryota</taxon>
        <taxon>Metazoa</taxon>
        <taxon>Ecdysozoa</taxon>
        <taxon>Nematoda</taxon>
        <taxon>Chromadorea</taxon>
        <taxon>Rhabditida</taxon>
        <taxon>Tylenchina</taxon>
        <taxon>Panagrolaimomorpha</taxon>
        <taxon>Strongyloidoidea</taxon>
        <taxon>Steinernematidae</taxon>
        <taxon>Steinernema</taxon>
    </lineage>
</organism>
<protein>
    <submittedName>
        <fullName evidence="1">Uncharacterized protein</fullName>
    </submittedName>
</protein>
<dbReference type="Proteomes" id="UP000298663">
    <property type="component" value="Unassembled WGS sequence"/>
</dbReference>
<name>A0A4V5ZYN8_STECR</name>
<reference evidence="1 2" key="1">
    <citation type="journal article" date="2015" name="Genome Biol.">
        <title>Comparative genomics of Steinernema reveals deeply conserved gene regulatory networks.</title>
        <authorList>
            <person name="Dillman A.R."/>
            <person name="Macchietto M."/>
            <person name="Porter C.F."/>
            <person name="Rogers A."/>
            <person name="Williams B."/>
            <person name="Antoshechkin I."/>
            <person name="Lee M.M."/>
            <person name="Goodwin Z."/>
            <person name="Lu X."/>
            <person name="Lewis E.E."/>
            <person name="Goodrich-Blair H."/>
            <person name="Stock S.P."/>
            <person name="Adams B.J."/>
            <person name="Sternberg P.W."/>
            <person name="Mortazavi A."/>
        </authorList>
    </citation>
    <scope>NUCLEOTIDE SEQUENCE [LARGE SCALE GENOMIC DNA]</scope>
    <source>
        <strain evidence="1 2">ALL</strain>
    </source>
</reference>